<accession>A0A6A4WR51</accession>
<sequence>MGAKKKQKLLSAAVDDLNAGLQAILHDASLSTEERASSAGRALRQPGLPSGVCRAAVDWLLVQSDPAVGATLRDCLSTPGVQCAVDAEPKMLDKVLLSAAGGRLGAVLLEAIEESHGEEGPASATATRLVSLIMSTYSELRQLPRLLPRLLLAARQLSSTSTPSPASTHTPKKRKHHEEEAGEARKRRRLRLTPAQEAQLAELVARLPQQHVQDVWKTLLYHLTEDGAARMARGEESEDLISPVLELTLQLLSVFLGHAAVIDQTTVTAATRALLAGLMTQTAETLQQVAAQVTKTYRSSSHVAGLLSAALSWRRLHSALLHYCPAYRSEMTSEDAGMTSPLAPLGEKRWTKLVKLEAATEAECQTLVLGALLPSGAEQRPLPLAVAVLLADRLATALSPSGGKRKLECGRPPQQLAAALRAAAAAALERMDSTVKMPQPMPEEVLEILEEVGAALEKQLAARLQDGSAGEGALDTLVEMLQHFVQDVWRCARSSDVTADQLRTVLSAADDAEIEQMVTELIDETTSLPVSPSSAAALWRRLLSAWRALSGCAQLSTAGRAQQRRGLTRLLARLADALVREPAALVGPGESVGAEGQRMRVEVVETVTAAVAQKHVRLSDTAYADGVQCCHLDLSSLTTAEACEVLRTVCELIYQLVGTHQAVVSTRLPLITQVG</sequence>
<comment type="caution">
    <text evidence="2">The sequence shown here is derived from an EMBL/GenBank/DDBJ whole genome shotgun (WGS) entry which is preliminary data.</text>
</comment>
<keyword evidence="3" id="KW-1185">Reference proteome</keyword>
<protein>
    <submittedName>
        <fullName evidence="2">Uncharacterized protein</fullName>
    </submittedName>
</protein>
<evidence type="ECO:0000313" key="2">
    <source>
        <dbReference type="EMBL" id="KAF0309767.1"/>
    </source>
</evidence>
<dbReference type="AlphaFoldDB" id="A0A6A4WR51"/>
<reference evidence="2 3" key="1">
    <citation type="submission" date="2019-07" db="EMBL/GenBank/DDBJ databases">
        <title>Draft genome assembly of a fouling barnacle, Amphibalanus amphitrite (Darwin, 1854): The first reference genome for Thecostraca.</title>
        <authorList>
            <person name="Kim W."/>
        </authorList>
    </citation>
    <scope>NUCLEOTIDE SEQUENCE [LARGE SCALE GENOMIC DNA]</scope>
    <source>
        <strain evidence="2">SNU_AA5</strain>
        <tissue evidence="2">Soma without cirri and trophi</tissue>
    </source>
</reference>
<evidence type="ECO:0000313" key="3">
    <source>
        <dbReference type="Proteomes" id="UP000440578"/>
    </source>
</evidence>
<dbReference type="EMBL" id="VIIS01000377">
    <property type="protein sequence ID" value="KAF0309767.1"/>
    <property type="molecule type" value="Genomic_DNA"/>
</dbReference>
<name>A0A6A4WR51_AMPAM</name>
<evidence type="ECO:0000256" key="1">
    <source>
        <dbReference type="SAM" id="MobiDB-lite"/>
    </source>
</evidence>
<organism evidence="2 3">
    <name type="scientific">Amphibalanus amphitrite</name>
    <name type="common">Striped barnacle</name>
    <name type="synonym">Balanus amphitrite</name>
    <dbReference type="NCBI Taxonomy" id="1232801"/>
    <lineage>
        <taxon>Eukaryota</taxon>
        <taxon>Metazoa</taxon>
        <taxon>Ecdysozoa</taxon>
        <taxon>Arthropoda</taxon>
        <taxon>Crustacea</taxon>
        <taxon>Multicrustacea</taxon>
        <taxon>Cirripedia</taxon>
        <taxon>Thoracica</taxon>
        <taxon>Thoracicalcarea</taxon>
        <taxon>Balanomorpha</taxon>
        <taxon>Balanoidea</taxon>
        <taxon>Balanidae</taxon>
        <taxon>Amphibalaninae</taxon>
        <taxon>Amphibalanus</taxon>
    </lineage>
</organism>
<dbReference type="Proteomes" id="UP000440578">
    <property type="component" value="Unassembled WGS sequence"/>
</dbReference>
<feature type="compositionally biased region" description="Low complexity" evidence="1">
    <location>
        <begin position="157"/>
        <end position="169"/>
    </location>
</feature>
<dbReference type="OrthoDB" id="160374at2759"/>
<proteinExistence type="predicted"/>
<gene>
    <name evidence="2" type="ORF">FJT64_019145</name>
</gene>
<feature type="region of interest" description="Disordered" evidence="1">
    <location>
        <begin position="157"/>
        <end position="190"/>
    </location>
</feature>